<name>A0A9P6A284_PLEER</name>
<evidence type="ECO:0000313" key="3">
    <source>
        <dbReference type="Proteomes" id="UP000807025"/>
    </source>
</evidence>
<feature type="chain" id="PRO_5040193590" evidence="1">
    <location>
        <begin position="18"/>
        <end position="144"/>
    </location>
</feature>
<feature type="signal peptide" evidence="1">
    <location>
        <begin position="1"/>
        <end position="17"/>
    </location>
</feature>
<dbReference type="Proteomes" id="UP000807025">
    <property type="component" value="Unassembled WGS sequence"/>
</dbReference>
<sequence length="144" mass="14328">MQFIAASALALATLVMAAPLDNECRRYSIENSPDAMTAREVAQDDWIFLPVSRSRAGMPGVAASSIAHSAVHAFDGIVNGAAQAATRMADGAAEAFDGVVNGAAQAATGVADGTAHAFDGVVNGAAGFAVGKADGTASAARGFM</sequence>
<comment type="caution">
    <text evidence="2">The sequence shown here is derived from an EMBL/GenBank/DDBJ whole genome shotgun (WGS) entry which is preliminary data.</text>
</comment>
<keyword evidence="3" id="KW-1185">Reference proteome</keyword>
<proteinExistence type="predicted"/>
<evidence type="ECO:0000313" key="2">
    <source>
        <dbReference type="EMBL" id="KAF9498259.1"/>
    </source>
</evidence>
<dbReference type="EMBL" id="MU154538">
    <property type="protein sequence ID" value="KAF9498259.1"/>
    <property type="molecule type" value="Genomic_DNA"/>
</dbReference>
<evidence type="ECO:0000256" key="1">
    <source>
        <dbReference type="SAM" id="SignalP"/>
    </source>
</evidence>
<dbReference type="AlphaFoldDB" id="A0A9P6A284"/>
<keyword evidence="1" id="KW-0732">Signal</keyword>
<reference evidence="2" key="1">
    <citation type="submission" date="2020-11" db="EMBL/GenBank/DDBJ databases">
        <authorList>
            <consortium name="DOE Joint Genome Institute"/>
            <person name="Ahrendt S."/>
            <person name="Riley R."/>
            <person name="Andreopoulos W."/>
            <person name="Labutti K."/>
            <person name="Pangilinan J."/>
            <person name="Ruiz-Duenas F.J."/>
            <person name="Barrasa J.M."/>
            <person name="Sanchez-Garcia M."/>
            <person name="Camarero S."/>
            <person name="Miyauchi S."/>
            <person name="Serrano A."/>
            <person name="Linde D."/>
            <person name="Babiker R."/>
            <person name="Drula E."/>
            <person name="Ayuso-Fernandez I."/>
            <person name="Pacheco R."/>
            <person name="Padilla G."/>
            <person name="Ferreira P."/>
            <person name="Barriuso J."/>
            <person name="Kellner H."/>
            <person name="Castanera R."/>
            <person name="Alfaro M."/>
            <person name="Ramirez L."/>
            <person name="Pisabarro A.G."/>
            <person name="Kuo A."/>
            <person name="Tritt A."/>
            <person name="Lipzen A."/>
            <person name="He G."/>
            <person name="Yan M."/>
            <person name="Ng V."/>
            <person name="Cullen D."/>
            <person name="Martin F."/>
            <person name="Rosso M.-N."/>
            <person name="Henrissat B."/>
            <person name="Hibbett D."/>
            <person name="Martinez A.T."/>
            <person name="Grigoriev I.V."/>
        </authorList>
    </citation>
    <scope>NUCLEOTIDE SEQUENCE</scope>
    <source>
        <strain evidence="2">ATCC 90797</strain>
    </source>
</reference>
<accession>A0A9P6A284</accession>
<organism evidence="2 3">
    <name type="scientific">Pleurotus eryngii</name>
    <name type="common">Boletus of the steppes</name>
    <dbReference type="NCBI Taxonomy" id="5323"/>
    <lineage>
        <taxon>Eukaryota</taxon>
        <taxon>Fungi</taxon>
        <taxon>Dikarya</taxon>
        <taxon>Basidiomycota</taxon>
        <taxon>Agaricomycotina</taxon>
        <taxon>Agaricomycetes</taxon>
        <taxon>Agaricomycetidae</taxon>
        <taxon>Agaricales</taxon>
        <taxon>Pleurotineae</taxon>
        <taxon>Pleurotaceae</taxon>
        <taxon>Pleurotus</taxon>
    </lineage>
</organism>
<gene>
    <name evidence="2" type="ORF">BDN71DRAFT_1428883</name>
</gene>
<protein>
    <submittedName>
        <fullName evidence="2">Uncharacterized protein</fullName>
    </submittedName>
</protein>